<dbReference type="SUPFAM" id="SSF117289">
    <property type="entry name" value="Nucleoporin domain"/>
    <property type="match status" value="1"/>
</dbReference>
<sequence>MVKSYQRFEQDSVFGVITTNANCVWLPSSDSRKSNVGQVLTGALENINLWDIKTGELLSVLSDGLPPGSIDVKSSKPAEVTYLEYHDETNLLAAGYADGVIKIWDLMSKTVLLSFSGHKSGVTILKFDSTGTRLMSGSRDSDIIIWDLVSEVGVFKLRSHKDAITGIWCEGEDWLVSTAKDGLIKLWDLKTQQCVETHIAQTGECWALGVHGDLVVTTGTDSQIKIWNLDTSKENGSKIVEKGTYEKQSKQRGLSVNFKTTADETTFLYIQNSDKTVEIFRIRKQDEISRALKKREKRMKEKGSTDEQIQQYFIDTYVSLMLQPFQIIKSTYKIKAVSWTVAANSKIELVVTTSSNTIEYYSIPYEKRLPKNPSPSKLYTIEQKGHRTDIRSIDISDDNKLLASASNGLLKIWNLKTKSCIRTFDCGYALTCKFLPSGTLCVIGTREGQIQLFDLVTSTLIESIDVAHNAAIWSLDITQDGKRLVTGSADKSIKFWNFSIEQDLVPGTTDKFVPVMKLIHDTTLELNDDILSVKISPEDKYLAVSLLDNTVKVFFLDSMKFFLSLYGHKLPVLSIDISFDSKLIITSSADKNIKIWGLDFGDCHKSLFAHQDSIMNVCFLPESHNFFSSSKDGLVKYWDGDKFECVQKLAAHQSEVWALAITSDGSTVVSSSHDHSMRVWKETDDQVFLEEEREKELEEQYEDTLLTSLEEGSGDSAFKADIEDGMDESTSVRNQTMESLKSGERLMEALELGFSEIEALEKYNKDYKQWEKKKAGEPPVKPQGNAILLAINRRPDQYIMDTLIKIKPSQLEDALLVLPFSYVLQFLKFIDIVMDDPEILKNRLALICKNLFIIVKANHKELISQRNDVLKKQITSVKNKLRTSLQANVDDLGFNIQGLKFIKQQWNLKHNYEFIDEEDQKKQEEKNSKKRIFGTLA</sequence>
<feature type="domain" description="Small-subunit processome Utp12" evidence="7">
    <location>
        <begin position="795"/>
        <end position="904"/>
    </location>
</feature>
<dbReference type="GO" id="GO:0032040">
    <property type="term" value="C:small-subunit processome"/>
    <property type="evidence" value="ECO:0007669"/>
    <property type="project" value="EnsemblFungi"/>
</dbReference>
<reference evidence="8 9" key="1">
    <citation type="journal article" date="2011" name="Proc. Natl. Acad. Sci. U.S.A.">
        <title>Evolutionary erosion of yeast sex chromosomes by mating-type switching accidents.</title>
        <authorList>
            <person name="Gordon J.L."/>
            <person name="Armisen D."/>
            <person name="Proux-Wera E."/>
            <person name="Oheigeartaigh S.S."/>
            <person name="Byrne K.P."/>
            <person name="Wolfe K.H."/>
        </authorList>
    </citation>
    <scope>NUCLEOTIDE SEQUENCE [LARGE SCALE GENOMIC DNA]</scope>
    <source>
        <strain evidence="9">ATCC 24235 / CBS 4417 / NBRC 1672 / NRRL Y-8282 / UCD 70-5</strain>
    </source>
</reference>
<dbReference type="AlphaFoldDB" id="G8BR61"/>
<feature type="repeat" description="WD" evidence="6">
    <location>
        <begin position="115"/>
        <end position="148"/>
    </location>
</feature>
<keyword evidence="2 6" id="KW-0853">WD repeat</keyword>
<comment type="subcellular location">
    <subcellularLocation>
        <location evidence="1">Nucleus</location>
        <location evidence="1">Nucleolus</location>
    </subcellularLocation>
</comment>
<dbReference type="GeneID" id="11533670"/>
<dbReference type="eggNOG" id="KOG0306">
    <property type="taxonomic scope" value="Eukaryota"/>
</dbReference>
<dbReference type="InterPro" id="IPR001680">
    <property type="entry name" value="WD40_rpt"/>
</dbReference>
<feature type="repeat" description="WD" evidence="6">
    <location>
        <begin position="73"/>
        <end position="114"/>
    </location>
</feature>
<dbReference type="PANTHER" id="PTHR19853:SF0">
    <property type="entry name" value="WD REPEAT-CONTAINING PROTEIN 3"/>
    <property type="match status" value="1"/>
</dbReference>
<evidence type="ECO:0000259" key="7">
    <source>
        <dbReference type="Pfam" id="PF04003"/>
    </source>
</evidence>
<dbReference type="Pfam" id="PF25173">
    <property type="entry name" value="Beta-prop_WDR3_1st"/>
    <property type="match status" value="1"/>
</dbReference>
<evidence type="ECO:0000256" key="2">
    <source>
        <dbReference type="ARBA" id="ARBA00022574"/>
    </source>
</evidence>
<dbReference type="InterPro" id="IPR019775">
    <property type="entry name" value="WD40_repeat_CS"/>
</dbReference>
<evidence type="ECO:0000256" key="5">
    <source>
        <dbReference type="ARBA" id="ARBA00038229"/>
    </source>
</evidence>
<dbReference type="Pfam" id="PF04003">
    <property type="entry name" value="Utp12"/>
    <property type="match status" value="1"/>
</dbReference>
<dbReference type="CDD" id="cd00200">
    <property type="entry name" value="WD40"/>
    <property type="match status" value="1"/>
</dbReference>
<dbReference type="PROSITE" id="PS00678">
    <property type="entry name" value="WD_REPEATS_1"/>
    <property type="match status" value="5"/>
</dbReference>
<feature type="repeat" description="WD" evidence="6">
    <location>
        <begin position="157"/>
        <end position="197"/>
    </location>
</feature>
<dbReference type="InterPro" id="IPR007148">
    <property type="entry name" value="SSU_processome_Utp12"/>
</dbReference>
<keyword evidence="3" id="KW-0677">Repeat</keyword>
<dbReference type="SUPFAM" id="SSF69322">
    <property type="entry name" value="Tricorn protease domain 2"/>
    <property type="match status" value="1"/>
</dbReference>
<dbReference type="OMA" id="MNIPLTC"/>
<dbReference type="KEGG" id="tpf:TPHA_0C00810"/>
<evidence type="ECO:0000256" key="3">
    <source>
        <dbReference type="ARBA" id="ARBA00022737"/>
    </source>
</evidence>
<dbReference type="GO" id="GO:0000472">
    <property type="term" value="P:endonucleolytic cleavage to generate mature 5'-end of SSU-rRNA from (SSU-rRNA, 5.8S rRNA, LSU-rRNA)"/>
    <property type="evidence" value="ECO:0007669"/>
    <property type="project" value="EnsemblFungi"/>
</dbReference>
<dbReference type="Gene3D" id="2.130.10.10">
    <property type="entry name" value="YVTN repeat-like/Quinoprotein amine dehydrogenase"/>
    <property type="match status" value="4"/>
</dbReference>
<evidence type="ECO:0000313" key="9">
    <source>
        <dbReference type="Proteomes" id="UP000005666"/>
    </source>
</evidence>
<evidence type="ECO:0000256" key="1">
    <source>
        <dbReference type="ARBA" id="ARBA00004604"/>
    </source>
</evidence>
<name>G8BR61_TETPH</name>
<dbReference type="Pfam" id="PF25172">
    <property type="entry name" value="Beta-prop_WDR3_2nd"/>
    <property type="match status" value="1"/>
</dbReference>
<dbReference type="GO" id="GO:0034388">
    <property type="term" value="C:Pwp2p-containing subcomplex of 90S preribosome"/>
    <property type="evidence" value="ECO:0007669"/>
    <property type="project" value="EnsemblFungi"/>
</dbReference>
<dbReference type="GO" id="GO:0034511">
    <property type="term" value="F:U3 snoRNA binding"/>
    <property type="evidence" value="ECO:0007669"/>
    <property type="project" value="EnsemblFungi"/>
</dbReference>
<feature type="repeat" description="WD" evidence="6">
    <location>
        <begin position="649"/>
        <end position="681"/>
    </location>
</feature>
<dbReference type="FunFam" id="2.130.10.10:FF:001139">
    <property type="entry name" value="DIP2p Nucleolar protein"/>
    <property type="match status" value="1"/>
</dbReference>
<dbReference type="RefSeq" id="XP_003684671.1">
    <property type="nucleotide sequence ID" value="XM_003684623.1"/>
</dbReference>
<dbReference type="STRING" id="1071381.G8BR61"/>
<dbReference type="GO" id="GO:0000447">
    <property type="term" value="P:endonucleolytic cleavage in ITS1 to separate SSU-rRNA from 5.8S rRNA and LSU-rRNA from tricistronic rRNA transcript (SSU-rRNA, 5.8S rRNA, LSU-rRNA)"/>
    <property type="evidence" value="ECO:0007669"/>
    <property type="project" value="EnsemblFungi"/>
</dbReference>
<dbReference type="HOGENOM" id="CLU_005318_0_1_1"/>
<dbReference type="PRINTS" id="PR00320">
    <property type="entry name" value="GPROTEINBRPT"/>
</dbReference>
<feature type="repeat" description="WD" evidence="6">
    <location>
        <begin position="607"/>
        <end position="639"/>
    </location>
</feature>
<organism evidence="8 9">
    <name type="scientific">Tetrapisispora phaffii (strain ATCC 24235 / CBS 4417 / NBRC 1672 / NRRL Y-8282 / UCD 70-5)</name>
    <name type="common">Yeast</name>
    <name type="synonym">Fabospora phaffii</name>
    <dbReference type="NCBI Taxonomy" id="1071381"/>
    <lineage>
        <taxon>Eukaryota</taxon>
        <taxon>Fungi</taxon>
        <taxon>Dikarya</taxon>
        <taxon>Ascomycota</taxon>
        <taxon>Saccharomycotina</taxon>
        <taxon>Saccharomycetes</taxon>
        <taxon>Saccharomycetales</taxon>
        <taxon>Saccharomycetaceae</taxon>
        <taxon>Tetrapisispora</taxon>
    </lineage>
</organism>
<dbReference type="FunFam" id="2.130.10.10:FF:000157">
    <property type="entry name" value="WD repeat domain 3"/>
    <property type="match status" value="1"/>
</dbReference>
<dbReference type="PANTHER" id="PTHR19853">
    <property type="entry name" value="WD REPEAT CONTAINING PROTEIN 3 WDR3"/>
    <property type="match status" value="1"/>
</dbReference>
<feature type="repeat" description="WD" evidence="6">
    <location>
        <begin position="565"/>
        <end position="606"/>
    </location>
</feature>
<feature type="repeat" description="WD" evidence="6">
    <location>
        <begin position="212"/>
        <end position="237"/>
    </location>
</feature>
<protein>
    <recommendedName>
        <fullName evidence="7">Small-subunit processome Utp12 domain-containing protein</fullName>
    </recommendedName>
</protein>
<dbReference type="GO" id="GO:0000480">
    <property type="term" value="P:endonucleolytic cleavage in 5'-ETS of tricistronic rRNA transcript (SSU-rRNA, 5.8S rRNA, LSU-rRNA)"/>
    <property type="evidence" value="ECO:0007669"/>
    <property type="project" value="EnsemblFungi"/>
</dbReference>
<evidence type="ECO:0000256" key="4">
    <source>
        <dbReference type="ARBA" id="ARBA00023242"/>
    </source>
</evidence>
<comment type="similarity">
    <text evidence="5">Belongs to the WD repeat WDR3/UTP12 family.</text>
</comment>
<dbReference type="SMART" id="SM00320">
    <property type="entry name" value="WD40"/>
    <property type="match status" value="11"/>
</dbReference>
<gene>
    <name evidence="8" type="primary">TPHA0C00810</name>
    <name evidence="8" type="ordered locus">TPHA_0C00810</name>
</gene>
<evidence type="ECO:0000256" key="6">
    <source>
        <dbReference type="PROSITE-ProRule" id="PRU00221"/>
    </source>
</evidence>
<keyword evidence="4" id="KW-0539">Nucleus</keyword>
<dbReference type="Proteomes" id="UP000005666">
    <property type="component" value="Chromosome 3"/>
</dbReference>
<dbReference type="PROSITE" id="PS50294">
    <property type="entry name" value="WD_REPEATS_REGION"/>
    <property type="match status" value="6"/>
</dbReference>
<dbReference type="EMBL" id="HE612858">
    <property type="protein sequence ID" value="CCE62237.1"/>
    <property type="molecule type" value="Genomic_DNA"/>
</dbReference>
<feature type="repeat" description="WD" evidence="6">
    <location>
        <begin position="465"/>
        <end position="499"/>
    </location>
</feature>
<dbReference type="InterPro" id="IPR015943">
    <property type="entry name" value="WD40/YVTN_repeat-like_dom_sf"/>
</dbReference>
<evidence type="ECO:0000313" key="8">
    <source>
        <dbReference type="EMBL" id="CCE62237.1"/>
    </source>
</evidence>
<dbReference type="OrthoDB" id="407922at2759"/>
<proteinExistence type="inferred from homology"/>
<dbReference type="PROSITE" id="PS50082">
    <property type="entry name" value="WD_REPEATS_2"/>
    <property type="match status" value="9"/>
</dbReference>
<dbReference type="InterPro" id="IPR020472">
    <property type="entry name" value="WD40_PAC1"/>
</dbReference>
<dbReference type="InterPro" id="IPR051570">
    <property type="entry name" value="TBC1_cilium_biogenesis"/>
</dbReference>
<dbReference type="FunFam" id="2.130.10.10:FF:000178">
    <property type="entry name" value="WD repeat domain 3"/>
    <property type="match status" value="1"/>
</dbReference>
<feature type="repeat" description="WD" evidence="6">
    <location>
        <begin position="383"/>
        <end position="423"/>
    </location>
</feature>
<keyword evidence="9" id="KW-1185">Reference proteome</keyword>
<accession>G8BR61</accession>